<organism evidence="6 7">
    <name type="scientific">Halalkalibaculum roseum</name>
    <dbReference type="NCBI Taxonomy" id="2709311"/>
    <lineage>
        <taxon>Bacteria</taxon>
        <taxon>Pseudomonadati</taxon>
        <taxon>Balneolota</taxon>
        <taxon>Balneolia</taxon>
        <taxon>Balneolales</taxon>
        <taxon>Balneolaceae</taxon>
        <taxon>Halalkalibaculum</taxon>
    </lineage>
</organism>
<dbReference type="GO" id="GO:0046872">
    <property type="term" value="F:metal ion binding"/>
    <property type="evidence" value="ECO:0007669"/>
    <property type="project" value="UniProtKB-KW"/>
</dbReference>
<dbReference type="RefSeq" id="WP_165141009.1">
    <property type="nucleotide sequence ID" value="NZ_JAALLT010000002.1"/>
</dbReference>
<evidence type="ECO:0000313" key="7">
    <source>
        <dbReference type="Proteomes" id="UP000473278"/>
    </source>
</evidence>
<evidence type="ECO:0000256" key="1">
    <source>
        <dbReference type="ARBA" id="ARBA00022617"/>
    </source>
</evidence>
<dbReference type="GO" id="GO:0020037">
    <property type="term" value="F:heme binding"/>
    <property type="evidence" value="ECO:0007669"/>
    <property type="project" value="InterPro"/>
</dbReference>
<dbReference type="PANTHER" id="PTHR35008:SF4">
    <property type="entry name" value="BLL4482 PROTEIN"/>
    <property type="match status" value="1"/>
</dbReference>
<dbReference type="InterPro" id="IPR009056">
    <property type="entry name" value="Cyt_c-like_dom"/>
</dbReference>
<evidence type="ECO:0000256" key="3">
    <source>
        <dbReference type="ARBA" id="ARBA00023004"/>
    </source>
</evidence>
<name>A0A6M1SUE2_9BACT</name>
<accession>A0A6M1SUE2</accession>
<dbReference type="InterPro" id="IPR051459">
    <property type="entry name" value="Cytochrome_c-type_DH"/>
</dbReference>
<comment type="caution">
    <text evidence="6">The sequence shown here is derived from an EMBL/GenBank/DDBJ whole genome shotgun (WGS) entry which is preliminary data.</text>
</comment>
<keyword evidence="3 4" id="KW-0408">Iron</keyword>
<feature type="domain" description="Cytochrome c" evidence="5">
    <location>
        <begin position="53"/>
        <end position="145"/>
    </location>
</feature>
<evidence type="ECO:0000259" key="5">
    <source>
        <dbReference type="PROSITE" id="PS51007"/>
    </source>
</evidence>
<dbReference type="SUPFAM" id="SSF46626">
    <property type="entry name" value="Cytochrome c"/>
    <property type="match status" value="1"/>
</dbReference>
<gene>
    <name evidence="6" type="ORF">G3570_07945</name>
</gene>
<evidence type="ECO:0000256" key="2">
    <source>
        <dbReference type="ARBA" id="ARBA00022723"/>
    </source>
</evidence>
<evidence type="ECO:0000256" key="4">
    <source>
        <dbReference type="PROSITE-ProRule" id="PRU00433"/>
    </source>
</evidence>
<dbReference type="Proteomes" id="UP000473278">
    <property type="component" value="Unassembled WGS sequence"/>
</dbReference>
<proteinExistence type="predicted"/>
<dbReference type="PANTHER" id="PTHR35008">
    <property type="entry name" value="BLL4482 PROTEIN-RELATED"/>
    <property type="match status" value="1"/>
</dbReference>
<sequence>MKNEHYAYRGLFSIAVLLTLFAVTAANKSLNVVTESKYGSAVYVSEKGFQYLIPPVTGKELYMQACANCHGADGKGASVNQLSLQTAPPDFTDCSFATREPDGDWISIAHQGGPTRGFSREMPAFGDALSREDLQKIMNHIRTFCTDKDWPRGELNLPRPLVTEKAYPEDEAVLTSIFDVENEGAVTNEIVYERRFGARNQIEIVFPFGYSEQQNGNWTGGHLGDMAIGVKRTLYHNINSGSIFSITGEVILPTGDESIGFGSGTTILEPFASFGQILPMGGFLHVQTGIEYPLLRDKAGDEAFWRAALGKRINPNPWGTTWSPMIEFLGSRELESGAVNHWDIAPQMQVTLNRRQNIMLNFGVRIPADDPSRDTRLMVYLLWDWFDGGLLEGW</sequence>
<dbReference type="PROSITE" id="PS51007">
    <property type="entry name" value="CYTC"/>
    <property type="match status" value="1"/>
</dbReference>
<keyword evidence="7" id="KW-1185">Reference proteome</keyword>
<dbReference type="Pfam" id="PF13442">
    <property type="entry name" value="Cytochrome_CBB3"/>
    <property type="match status" value="1"/>
</dbReference>
<dbReference type="Gene3D" id="1.10.760.10">
    <property type="entry name" value="Cytochrome c-like domain"/>
    <property type="match status" value="1"/>
</dbReference>
<protein>
    <submittedName>
        <fullName evidence="6">Cytochrome c</fullName>
    </submittedName>
</protein>
<dbReference type="InterPro" id="IPR036909">
    <property type="entry name" value="Cyt_c-like_dom_sf"/>
</dbReference>
<reference evidence="6 7" key="1">
    <citation type="submission" date="2020-02" db="EMBL/GenBank/DDBJ databases">
        <title>Balneolaceae bacterium YR4-1, complete genome.</title>
        <authorList>
            <person name="Li Y."/>
            <person name="Wu S."/>
        </authorList>
    </citation>
    <scope>NUCLEOTIDE SEQUENCE [LARGE SCALE GENOMIC DNA]</scope>
    <source>
        <strain evidence="6 7">YR4-1</strain>
    </source>
</reference>
<keyword evidence="2 4" id="KW-0479">Metal-binding</keyword>
<dbReference type="AlphaFoldDB" id="A0A6M1SUE2"/>
<evidence type="ECO:0000313" key="6">
    <source>
        <dbReference type="EMBL" id="NGP76560.1"/>
    </source>
</evidence>
<dbReference type="GO" id="GO:0009055">
    <property type="term" value="F:electron transfer activity"/>
    <property type="evidence" value="ECO:0007669"/>
    <property type="project" value="InterPro"/>
</dbReference>
<dbReference type="EMBL" id="JAALLT010000002">
    <property type="protein sequence ID" value="NGP76560.1"/>
    <property type="molecule type" value="Genomic_DNA"/>
</dbReference>
<keyword evidence="1 4" id="KW-0349">Heme</keyword>